<evidence type="ECO:0000256" key="1">
    <source>
        <dbReference type="SAM" id="MobiDB-lite"/>
    </source>
</evidence>
<feature type="compositionally biased region" description="Basic residues" evidence="1">
    <location>
        <begin position="76"/>
        <end position="87"/>
    </location>
</feature>
<gene>
    <name evidence="3" type="ORF">EFP_017</name>
</gene>
<dbReference type="EMBL" id="AP009390">
    <property type="protein sequence ID" value="BAF81285.1"/>
    <property type="molecule type" value="Genomic_DNA"/>
</dbReference>
<keyword evidence="4" id="KW-1185">Reference proteome</keyword>
<dbReference type="Pfam" id="PF24040">
    <property type="entry name" value="DUF7349"/>
    <property type="match status" value="1"/>
</dbReference>
<proteinExistence type="predicted"/>
<name>A8E269_BPPHE</name>
<protein>
    <recommendedName>
        <fullName evidence="2">DUF7349 domain-containing protein</fullName>
    </recommendedName>
</protein>
<evidence type="ECO:0000313" key="3">
    <source>
        <dbReference type="EMBL" id="BAF81285.1"/>
    </source>
</evidence>
<sequence length="93" mass="10296">MYGGNNMLKSEILINKTVTTAFGEVTFDHNGETTDLTVEQQEHLGTKVPYIQYIPDAPKAKEKEATAEKADEAPKKAKKAPAKKTTKSKKEED</sequence>
<dbReference type="InterPro" id="IPR055773">
    <property type="entry name" value="DUF7349"/>
</dbReference>
<dbReference type="RefSeq" id="YP_001504126.1">
    <property type="nucleotide sequence ID" value="NC_009904.1"/>
</dbReference>
<evidence type="ECO:0000259" key="2">
    <source>
        <dbReference type="Pfam" id="PF24040"/>
    </source>
</evidence>
<reference evidence="3 4" key="1">
    <citation type="journal article" date="2008" name="Appl. Environ. Microbiol.">
        <title>In silico and in vivo evaluation of bacteriophage phiEF24C, a candidate for treatment of Enterococcus faecalis infections.</title>
        <authorList>
            <person name="Uchiyama J."/>
            <person name="Rashel M."/>
            <person name="Takemura I."/>
            <person name="Wakiguchi H."/>
            <person name="Matsuzaki S."/>
        </authorList>
    </citation>
    <scope>NUCLEOTIDE SEQUENCE</scope>
    <source>
        <strain evidence="3">PhiEF24C</strain>
    </source>
</reference>
<organism evidence="3 4">
    <name type="scientific">Enterococcus phage phiEF24C</name>
    <name type="common">Enterococcus bacteriophage phi-EF24C</name>
    <dbReference type="NCBI Taxonomy" id="442493"/>
    <lineage>
        <taxon>Viruses</taxon>
        <taxon>Duplodnaviria</taxon>
        <taxon>Heunggongvirae</taxon>
        <taxon>Uroviricota</taxon>
        <taxon>Caudoviricetes</taxon>
        <taxon>Herelleviridae</taxon>
        <taxon>Brockvirinae</taxon>
        <taxon>Kochikohdavirus</taxon>
        <taxon>Kochikohdavirus EF24CP2</taxon>
        <taxon>Kochikohdavirus EF24C</taxon>
    </lineage>
</organism>
<dbReference type="KEGG" id="vg:5666557"/>
<evidence type="ECO:0000313" key="4">
    <source>
        <dbReference type="Proteomes" id="UP000001151"/>
    </source>
</evidence>
<feature type="compositionally biased region" description="Basic and acidic residues" evidence="1">
    <location>
        <begin position="59"/>
        <end position="75"/>
    </location>
</feature>
<accession>A8E269</accession>
<feature type="region of interest" description="Disordered" evidence="1">
    <location>
        <begin position="59"/>
        <end position="93"/>
    </location>
</feature>
<organismHost>
    <name type="scientific">Enterococcus faecalis</name>
    <name type="common">Streptococcus faecalis</name>
    <dbReference type="NCBI Taxonomy" id="1351"/>
</organismHost>
<feature type="domain" description="DUF7349" evidence="2">
    <location>
        <begin position="11"/>
        <end position="59"/>
    </location>
</feature>
<dbReference type="Proteomes" id="UP000001151">
    <property type="component" value="Segment"/>
</dbReference>